<keyword evidence="3" id="KW-0862">Zinc</keyword>
<dbReference type="SMART" id="SM00184">
    <property type="entry name" value="RING"/>
    <property type="match status" value="1"/>
</dbReference>
<dbReference type="PANTHER" id="PTHR25465:SF32">
    <property type="entry name" value="BLOODTHIRSTY-RELATED GENE FAMILY, MEMBER 16 ISOFORM X1-RELATED"/>
    <property type="match status" value="1"/>
</dbReference>
<feature type="domain" description="B box-type" evidence="7">
    <location>
        <begin position="148"/>
        <end position="188"/>
    </location>
</feature>
<proteinExistence type="predicted"/>
<evidence type="ECO:0000256" key="4">
    <source>
        <dbReference type="PROSITE-ProRule" id="PRU00024"/>
    </source>
</evidence>
<accession>A0A5N5PHW5</accession>
<reference evidence="8 9" key="1">
    <citation type="submission" date="2019-06" db="EMBL/GenBank/DDBJ databases">
        <title>A chromosome-scale genome assembly of the striped catfish, Pangasianodon hypophthalmus.</title>
        <authorList>
            <person name="Wen M."/>
            <person name="Zahm M."/>
            <person name="Roques C."/>
            <person name="Cabau C."/>
            <person name="Klopp C."/>
            <person name="Donnadieu C."/>
            <person name="Jouanno E."/>
            <person name="Avarre J.-C."/>
            <person name="Campet M."/>
            <person name="Ha T.T.T."/>
            <person name="Dugue R."/>
            <person name="Lampietro C."/>
            <person name="Louis A."/>
            <person name="Herpin A."/>
            <person name="Echchiki A."/>
            <person name="Berthelot C."/>
            <person name="Parey E."/>
            <person name="Roest-Crollius H."/>
            <person name="Braasch I."/>
            <person name="Postlethwait J."/>
            <person name="Bobe J."/>
            <person name="Montfort J."/>
            <person name="Bouchez O."/>
            <person name="Begum T."/>
            <person name="Schartl M."/>
            <person name="Guiguen Y."/>
        </authorList>
    </citation>
    <scope>NUCLEOTIDE SEQUENCE [LARGE SCALE GENOMIC DNA]</scope>
    <source>
        <strain evidence="8 9">Indonesia</strain>
        <tissue evidence="8">Blood</tissue>
    </source>
</reference>
<comment type="caution">
    <text evidence="8">The sequence shown here is derived from an EMBL/GenBank/DDBJ whole genome shotgun (WGS) entry which is preliminary data.</text>
</comment>
<dbReference type="PROSITE" id="PS50119">
    <property type="entry name" value="ZF_BBOX"/>
    <property type="match status" value="1"/>
</dbReference>
<evidence type="ECO:0000256" key="1">
    <source>
        <dbReference type="ARBA" id="ARBA00022723"/>
    </source>
</evidence>
<dbReference type="PANTHER" id="PTHR25465">
    <property type="entry name" value="B-BOX DOMAIN CONTAINING"/>
    <property type="match status" value="1"/>
</dbReference>
<gene>
    <name evidence="8" type="ORF">PHYPO_G00191980</name>
</gene>
<dbReference type="Pfam" id="PF13445">
    <property type="entry name" value="zf-RING_UBOX"/>
    <property type="match status" value="1"/>
</dbReference>
<dbReference type="InterPro" id="IPR017907">
    <property type="entry name" value="Znf_RING_CS"/>
</dbReference>
<organism evidence="8 9">
    <name type="scientific">Pangasianodon hypophthalmus</name>
    <name type="common">Striped catfish</name>
    <name type="synonym">Helicophagus hypophthalmus</name>
    <dbReference type="NCBI Taxonomy" id="310915"/>
    <lineage>
        <taxon>Eukaryota</taxon>
        <taxon>Metazoa</taxon>
        <taxon>Chordata</taxon>
        <taxon>Craniata</taxon>
        <taxon>Vertebrata</taxon>
        <taxon>Euteleostomi</taxon>
        <taxon>Actinopterygii</taxon>
        <taxon>Neopterygii</taxon>
        <taxon>Teleostei</taxon>
        <taxon>Ostariophysi</taxon>
        <taxon>Siluriformes</taxon>
        <taxon>Pangasiidae</taxon>
        <taxon>Pangasianodon</taxon>
    </lineage>
</organism>
<keyword evidence="5" id="KW-0732">Signal</keyword>
<dbReference type="SUPFAM" id="SSF57845">
    <property type="entry name" value="B-box zinc-binding domain"/>
    <property type="match status" value="1"/>
</dbReference>
<keyword evidence="9" id="KW-1185">Reference proteome</keyword>
<evidence type="ECO:0000256" key="2">
    <source>
        <dbReference type="ARBA" id="ARBA00022771"/>
    </source>
</evidence>
<feature type="chain" id="PRO_5024422942" description="RING-type domain-containing protein" evidence="5">
    <location>
        <begin position="17"/>
        <end position="232"/>
    </location>
</feature>
<dbReference type="SUPFAM" id="SSF57850">
    <property type="entry name" value="RING/U-box"/>
    <property type="match status" value="1"/>
</dbReference>
<evidence type="ECO:0000256" key="3">
    <source>
        <dbReference type="ARBA" id="ARBA00022833"/>
    </source>
</evidence>
<dbReference type="InterPro" id="IPR051051">
    <property type="entry name" value="E3_ubiq-ligase_TRIM/RNF"/>
</dbReference>
<dbReference type="InterPro" id="IPR013083">
    <property type="entry name" value="Znf_RING/FYVE/PHD"/>
</dbReference>
<dbReference type="InterPro" id="IPR027370">
    <property type="entry name" value="Znf-RING_euk"/>
</dbReference>
<evidence type="ECO:0000313" key="9">
    <source>
        <dbReference type="Proteomes" id="UP000327468"/>
    </source>
</evidence>
<evidence type="ECO:0008006" key="10">
    <source>
        <dbReference type="Google" id="ProtNLM"/>
    </source>
</evidence>
<dbReference type="Pfam" id="PF00643">
    <property type="entry name" value="zf-B_box"/>
    <property type="match status" value="1"/>
</dbReference>
<dbReference type="InterPro" id="IPR000315">
    <property type="entry name" value="Znf_B-box"/>
</dbReference>
<evidence type="ECO:0000256" key="5">
    <source>
        <dbReference type="SAM" id="SignalP"/>
    </source>
</evidence>
<dbReference type="Gene3D" id="3.30.160.60">
    <property type="entry name" value="Classic Zinc Finger"/>
    <property type="match status" value="1"/>
</dbReference>
<evidence type="ECO:0000313" key="8">
    <source>
        <dbReference type="EMBL" id="KAB5579165.1"/>
    </source>
</evidence>
<feature type="signal peptide" evidence="5">
    <location>
        <begin position="1"/>
        <end position="16"/>
    </location>
</feature>
<name>A0A5N5PHW5_PANHP</name>
<dbReference type="EMBL" id="VFJC01000005">
    <property type="protein sequence ID" value="KAB5579165.1"/>
    <property type="molecule type" value="Genomic_DNA"/>
</dbReference>
<dbReference type="GO" id="GO:0016567">
    <property type="term" value="P:protein ubiquitination"/>
    <property type="evidence" value="ECO:0007669"/>
    <property type="project" value="InterPro"/>
</dbReference>
<evidence type="ECO:0000259" key="7">
    <source>
        <dbReference type="PROSITE" id="PS50119"/>
    </source>
</evidence>
<dbReference type="Proteomes" id="UP000327468">
    <property type="component" value="Chromosome 4"/>
</dbReference>
<dbReference type="PROSITE" id="PS00518">
    <property type="entry name" value="ZF_RING_1"/>
    <property type="match status" value="1"/>
</dbReference>
<dbReference type="AlphaFoldDB" id="A0A5N5PHW5"/>
<dbReference type="InterPro" id="IPR001841">
    <property type="entry name" value="Znf_RING"/>
</dbReference>
<dbReference type="CDD" id="cd19769">
    <property type="entry name" value="Bbox2_TRIM16-like"/>
    <property type="match status" value="1"/>
</dbReference>
<dbReference type="SMART" id="SM00504">
    <property type="entry name" value="Ubox"/>
    <property type="match status" value="1"/>
</dbReference>
<protein>
    <recommendedName>
        <fullName evidence="10">RING-type domain-containing protein</fullName>
    </recommendedName>
</protein>
<dbReference type="SMART" id="SM00336">
    <property type="entry name" value="BBOX"/>
    <property type="match status" value="2"/>
</dbReference>
<dbReference type="Gene3D" id="3.30.40.10">
    <property type="entry name" value="Zinc/RING finger domain, C3HC4 (zinc finger)"/>
    <property type="match status" value="1"/>
</dbReference>
<dbReference type="PROSITE" id="PS50089">
    <property type="entry name" value="ZF_RING_2"/>
    <property type="match status" value="1"/>
</dbReference>
<dbReference type="GO" id="GO:0004842">
    <property type="term" value="F:ubiquitin-protein transferase activity"/>
    <property type="evidence" value="ECO:0007669"/>
    <property type="project" value="InterPro"/>
</dbReference>
<sequence length="232" mass="26642">MCNFLFLSILVARNSSSLLSEEQLLCSICLDVFTDPVTTPCGHNFCKSCLSQCWEKSQHCHCPLCKDNFTKRPELKINTTLREVADHFKKKSGPDKPEVLCDACTGEKLKALKSCLDCVLTLCKSHLEPHNHVPRLKRHKLINPVENLEDYICQKHDRALELFCRDDQTCVCQFCTEGDHKNHNTVPVEEESRERKAQLGKTQTDVQQMIQDRMKKIQEIKHSVELSKVCKT</sequence>
<keyword evidence="1" id="KW-0479">Metal-binding</keyword>
<dbReference type="Gene3D" id="4.10.830.40">
    <property type="match status" value="1"/>
</dbReference>
<keyword evidence="2 4" id="KW-0863">Zinc-finger</keyword>
<dbReference type="InterPro" id="IPR003613">
    <property type="entry name" value="Ubox_domain"/>
</dbReference>
<evidence type="ECO:0000259" key="6">
    <source>
        <dbReference type="PROSITE" id="PS50089"/>
    </source>
</evidence>
<feature type="domain" description="RING-type" evidence="6">
    <location>
        <begin position="26"/>
        <end position="66"/>
    </location>
</feature>
<dbReference type="GO" id="GO:0008270">
    <property type="term" value="F:zinc ion binding"/>
    <property type="evidence" value="ECO:0007669"/>
    <property type="project" value="UniProtKB-KW"/>
</dbReference>